<dbReference type="InterPro" id="IPR007296">
    <property type="entry name" value="DUF403"/>
</dbReference>
<sequence>MSQFVSDFAGAGENPPLIGPYQASKKAYDEAYDDIKQTRLHWQPLFTHLEKLENGNLEDLQKRAQRILRDDGATYDLKNDPLSPTVWSLDVLPNIIAQSEWKDTEQGLAQRSELFDRILKDIYGEQRLIKDGVIPAEIIFSHPGFLRQCFGIDIPGLKNLIFHSIDLVRDSDGSYVVISDRTQAPSGAGYALENRTVISRVLPSVFRHSNVRRLSSFFQTMRNTLNQLAAHKTDEPRVVLLTPGSSSSTYFEHTYLANYLGYPLVQAGDLTVRGGKVWLKSLSGLTPVDVILRRTDDNDCDQSELRPDSLFGIPGLLEAARSGNVVLANPLGSAVLESPVLMAFLPKICEYLLGEPLKLHSVDTYWCGVDGTIEFVEQNLENLIIKPSYRKARSQTIYGHCLSAEEKIKTLEMIKANPKQYVAQTYIPGSTVPVCSGSKIKNRHSLLKAFTVADGDRYCVMPGALSRVTQSDDDYIVTSLSGARSKDTWVTANKPDLTHQSLLDEPGLHVAQHGNVPSRVVENFFWFGRYAERAELSIRLMRVLFKQLNGIEELSPQARTTLLEAISLQTNCLPGFVEGNAELLENPDAELADLVVNGKRIGSIKSNLLAMLSCSDNVRDRLSADTRIVLNKLRDHLNELDRAYTSGLPEAPEESLDNLMTMLLALSGLSKDSMLRGEDWIFQQIGQRTERAIQTAKLFQSTLIIKLESLSQQQVLESVLLSMEALISFRRRYRTRARVAFGLDLLMVDPSNPRSLVYQTEKLKEFLDMLPDNHAFIPGGLTSETRLILLTLNDIQLTDLEQLAKANPNNQTREEFGALMDKIIGQLEQFTSLISDKYFDHTAGPQQLIKPKWKLNV</sequence>
<gene>
    <name evidence="3" type="ORF">BA890_09550</name>
</gene>
<dbReference type="AlphaFoldDB" id="A0AAN0Y395"/>
<evidence type="ECO:0008006" key="5">
    <source>
        <dbReference type="Google" id="ProtNLM"/>
    </source>
</evidence>
<reference evidence="3 4" key="1">
    <citation type="submission" date="2016-07" db="EMBL/GenBank/DDBJ databases">
        <title>Developing Vibrio natriegens as a novel, fast-growing host for biotechnology.</title>
        <authorList>
            <person name="Weinstock M.T."/>
            <person name="Hesek E.D."/>
            <person name="Wilson C.M."/>
            <person name="Gibson D.G."/>
        </authorList>
    </citation>
    <scope>NUCLEOTIDE SEQUENCE [LARGE SCALE GENOMIC DNA]</scope>
    <source>
        <strain evidence="3 4">ATCC 14048</strain>
    </source>
</reference>
<name>A0AAN0Y395_VIBNA</name>
<keyword evidence="4" id="KW-1185">Reference proteome</keyword>
<dbReference type="Pfam" id="PF04168">
    <property type="entry name" value="Alpha-E"/>
    <property type="match status" value="1"/>
</dbReference>
<dbReference type="EMBL" id="CP016345">
    <property type="protein sequence ID" value="ANQ13001.1"/>
    <property type="molecule type" value="Genomic_DNA"/>
</dbReference>
<evidence type="ECO:0000259" key="2">
    <source>
        <dbReference type="Pfam" id="PF14403"/>
    </source>
</evidence>
<dbReference type="Pfam" id="PF14403">
    <property type="entry name" value="CP_ATPgrasp_2"/>
    <property type="match status" value="1"/>
</dbReference>
<accession>A0AAN0Y395</accession>
<dbReference type="RefSeq" id="WP_020335599.1">
    <property type="nucleotide sequence ID" value="NZ_ATFJ01000037.1"/>
</dbReference>
<evidence type="ECO:0000313" key="4">
    <source>
        <dbReference type="Proteomes" id="UP000092741"/>
    </source>
</evidence>
<feature type="domain" description="Circularly permuted ATP-grasp type 2" evidence="2">
    <location>
        <begin position="93"/>
        <end position="468"/>
    </location>
</feature>
<dbReference type="PANTHER" id="PTHR34595">
    <property type="entry name" value="BLR5612 PROTEIN"/>
    <property type="match status" value="1"/>
</dbReference>
<dbReference type="Gene3D" id="3.30.1490.270">
    <property type="match status" value="1"/>
</dbReference>
<protein>
    <recommendedName>
        <fullName evidence="5">DUF403 domain-containing protein</fullName>
    </recommendedName>
</protein>
<evidence type="ECO:0000313" key="3">
    <source>
        <dbReference type="EMBL" id="ANQ13001.1"/>
    </source>
</evidence>
<dbReference type="InterPro" id="IPR025841">
    <property type="entry name" value="CP_ATPgrasp_2"/>
</dbReference>
<organism evidence="3 4">
    <name type="scientific">Vibrio natriegens NBRC 15636 = ATCC 14048 = DSM 759</name>
    <dbReference type="NCBI Taxonomy" id="1219067"/>
    <lineage>
        <taxon>Bacteria</taxon>
        <taxon>Pseudomonadati</taxon>
        <taxon>Pseudomonadota</taxon>
        <taxon>Gammaproteobacteria</taxon>
        <taxon>Vibrionales</taxon>
        <taxon>Vibrionaceae</taxon>
        <taxon>Vibrio</taxon>
    </lineage>
</organism>
<proteinExistence type="predicted"/>
<dbReference type="SUPFAM" id="SSF56059">
    <property type="entry name" value="Glutathione synthetase ATP-binding domain-like"/>
    <property type="match status" value="1"/>
</dbReference>
<dbReference type="Gene3D" id="3.40.50.11290">
    <property type="match status" value="1"/>
</dbReference>
<dbReference type="Proteomes" id="UP000092741">
    <property type="component" value="Chromosome 1"/>
</dbReference>
<dbReference type="PANTHER" id="PTHR34595:SF2">
    <property type="entry name" value="BLR2978 PROTEIN"/>
    <property type="match status" value="1"/>
</dbReference>
<feature type="domain" description="DUF403" evidence="1">
    <location>
        <begin position="517"/>
        <end position="839"/>
    </location>
</feature>
<evidence type="ECO:0000259" key="1">
    <source>
        <dbReference type="Pfam" id="PF04168"/>
    </source>
</evidence>
<dbReference type="GeneID" id="70911891"/>
<dbReference type="InterPro" id="IPR051680">
    <property type="entry name" value="ATP-dep_Glu-Cys_Ligase-2"/>
</dbReference>